<dbReference type="AlphaFoldDB" id="A0A9P5Q8N0"/>
<proteinExistence type="predicted"/>
<comment type="caution">
    <text evidence="1">The sequence shown here is derived from an EMBL/GenBank/DDBJ whole genome shotgun (WGS) entry which is preliminary data.</text>
</comment>
<accession>A0A9P5Q8N0</accession>
<dbReference type="Proteomes" id="UP000772434">
    <property type="component" value="Unassembled WGS sequence"/>
</dbReference>
<evidence type="ECO:0000313" key="2">
    <source>
        <dbReference type="Proteomes" id="UP000772434"/>
    </source>
</evidence>
<evidence type="ECO:0000313" key="1">
    <source>
        <dbReference type="EMBL" id="KAF9076678.1"/>
    </source>
</evidence>
<organism evidence="1 2">
    <name type="scientific">Rhodocollybia butyracea</name>
    <dbReference type="NCBI Taxonomy" id="206335"/>
    <lineage>
        <taxon>Eukaryota</taxon>
        <taxon>Fungi</taxon>
        <taxon>Dikarya</taxon>
        <taxon>Basidiomycota</taxon>
        <taxon>Agaricomycotina</taxon>
        <taxon>Agaricomycetes</taxon>
        <taxon>Agaricomycetidae</taxon>
        <taxon>Agaricales</taxon>
        <taxon>Marasmiineae</taxon>
        <taxon>Omphalotaceae</taxon>
        <taxon>Rhodocollybia</taxon>
    </lineage>
</organism>
<dbReference type="EMBL" id="JADNRY010000006">
    <property type="protein sequence ID" value="KAF9076678.1"/>
    <property type="molecule type" value="Genomic_DNA"/>
</dbReference>
<keyword evidence="2" id="KW-1185">Reference proteome</keyword>
<protein>
    <submittedName>
        <fullName evidence="1">Uncharacterized protein</fullName>
    </submittedName>
</protein>
<name>A0A9P5Q8N0_9AGAR</name>
<sequence>MPSQWPRNLTSSCVYPLLPLPFYLVVPVVEHQTNQISRQPEWICSVQIRSLVTYSDSYSGLFLWGMPICLVGGEHDYSEYPSSTKVERHAMAIVTTYVATAQTAVWFVFAGVAHNERQIRVSSNQLQLI</sequence>
<gene>
    <name evidence="1" type="ORF">BDP27DRAFT_1414529</name>
</gene>
<reference evidence="1" key="1">
    <citation type="submission" date="2020-11" db="EMBL/GenBank/DDBJ databases">
        <authorList>
            <consortium name="DOE Joint Genome Institute"/>
            <person name="Ahrendt S."/>
            <person name="Riley R."/>
            <person name="Andreopoulos W."/>
            <person name="Labutti K."/>
            <person name="Pangilinan J."/>
            <person name="Ruiz-Duenas F.J."/>
            <person name="Barrasa J.M."/>
            <person name="Sanchez-Garcia M."/>
            <person name="Camarero S."/>
            <person name="Miyauchi S."/>
            <person name="Serrano A."/>
            <person name="Linde D."/>
            <person name="Babiker R."/>
            <person name="Drula E."/>
            <person name="Ayuso-Fernandez I."/>
            <person name="Pacheco R."/>
            <person name="Padilla G."/>
            <person name="Ferreira P."/>
            <person name="Barriuso J."/>
            <person name="Kellner H."/>
            <person name="Castanera R."/>
            <person name="Alfaro M."/>
            <person name="Ramirez L."/>
            <person name="Pisabarro A.G."/>
            <person name="Kuo A."/>
            <person name="Tritt A."/>
            <person name="Lipzen A."/>
            <person name="He G."/>
            <person name="Yan M."/>
            <person name="Ng V."/>
            <person name="Cullen D."/>
            <person name="Martin F."/>
            <person name="Rosso M.-N."/>
            <person name="Henrissat B."/>
            <person name="Hibbett D."/>
            <person name="Martinez A.T."/>
            <person name="Grigoriev I.V."/>
        </authorList>
    </citation>
    <scope>NUCLEOTIDE SEQUENCE</scope>
    <source>
        <strain evidence="1">AH 40177</strain>
    </source>
</reference>